<dbReference type="EMBL" id="AGEY01000008">
    <property type="protein sequence ID" value="EHM01454.1"/>
    <property type="molecule type" value="Genomic_DNA"/>
</dbReference>
<dbReference type="InterPro" id="IPR001977">
    <property type="entry name" value="Depp_CoAkinase"/>
</dbReference>
<name>G9ZK31_9LACO</name>
<protein>
    <recommendedName>
        <fullName evidence="8 9">Dephospho-CoA kinase</fullName>
        <ecNumber evidence="8 9">2.7.1.24</ecNumber>
    </recommendedName>
    <alternativeName>
        <fullName evidence="8">Dephosphocoenzyme A kinase</fullName>
    </alternativeName>
</protein>
<dbReference type="STRING" id="797515.HMPREF9103_00077"/>
<evidence type="ECO:0000256" key="6">
    <source>
        <dbReference type="ARBA" id="ARBA00022840"/>
    </source>
</evidence>
<dbReference type="NCBIfam" id="TIGR00152">
    <property type="entry name" value="dephospho-CoA kinase"/>
    <property type="match status" value="1"/>
</dbReference>
<dbReference type="GO" id="GO:0005524">
    <property type="term" value="F:ATP binding"/>
    <property type="evidence" value="ECO:0007669"/>
    <property type="project" value="UniProtKB-UniRule"/>
</dbReference>
<dbReference type="GO" id="GO:0004140">
    <property type="term" value="F:dephospho-CoA kinase activity"/>
    <property type="evidence" value="ECO:0007669"/>
    <property type="project" value="UniProtKB-UniRule"/>
</dbReference>
<evidence type="ECO:0000256" key="5">
    <source>
        <dbReference type="ARBA" id="ARBA00022777"/>
    </source>
</evidence>
<keyword evidence="5 8" id="KW-0418">Kinase</keyword>
<dbReference type="Proteomes" id="UP000004625">
    <property type="component" value="Unassembled WGS sequence"/>
</dbReference>
<dbReference type="CDD" id="cd02022">
    <property type="entry name" value="DPCK"/>
    <property type="match status" value="1"/>
</dbReference>
<dbReference type="HOGENOM" id="CLU_057180_0_0_9"/>
<gene>
    <name evidence="8" type="primary">coaE</name>
    <name evidence="10" type="ORF">HMPREF9103_00077</name>
</gene>
<dbReference type="FunFam" id="3.40.50.300:FF:000991">
    <property type="entry name" value="Dephospho-CoA kinase"/>
    <property type="match status" value="1"/>
</dbReference>
<dbReference type="InterPro" id="IPR027417">
    <property type="entry name" value="P-loop_NTPase"/>
</dbReference>
<reference evidence="10 11" key="1">
    <citation type="submission" date="2011-09" db="EMBL/GenBank/DDBJ databases">
        <authorList>
            <person name="Weinstock G."/>
            <person name="Sodergren E."/>
            <person name="Clifton S."/>
            <person name="Fulton L."/>
            <person name="Fulton B."/>
            <person name="Courtney L."/>
            <person name="Fronick C."/>
            <person name="Harrison M."/>
            <person name="Strong C."/>
            <person name="Farmer C."/>
            <person name="Delahaunty K."/>
            <person name="Markovic C."/>
            <person name="Hall O."/>
            <person name="Minx P."/>
            <person name="Tomlinson C."/>
            <person name="Mitreva M."/>
            <person name="Hou S."/>
            <person name="Chen J."/>
            <person name="Wollam A."/>
            <person name="Pepin K.H."/>
            <person name="Johnson M."/>
            <person name="Bhonagiri V."/>
            <person name="Zhang X."/>
            <person name="Suruliraj S."/>
            <person name="Warren W."/>
            <person name="Chinwalla A."/>
            <person name="Mardis E.R."/>
            <person name="Wilson R.K."/>
        </authorList>
    </citation>
    <scope>NUCLEOTIDE SEQUENCE [LARGE SCALE GENOMIC DNA]</scope>
    <source>
        <strain evidence="10 11">F0439</strain>
    </source>
</reference>
<evidence type="ECO:0000256" key="7">
    <source>
        <dbReference type="ARBA" id="ARBA00022993"/>
    </source>
</evidence>
<dbReference type="PROSITE" id="PS51219">
    <property type="entry name" value="DPCK"/>
    <property type="match status" value="1"/>
</dbReference>
<keyword evidence="3 8" id="KW-0808">Transferase</keyword>
<evidence type="ECO:0000256" key="2">
    <source>
        <dbReference type="ARBA" id="ARBA00022490"/>
    </source>
</evidence>
<dbReference type="GO" id="GO:0005737">
    <property type="term" value="C:cytoplasm"/>
    <property type="evidence" value="ECO:0007669"/>
    <property type="project" value="UniProtKB-SubCell"/>
</dbReference>
<comment type="subcellular location">
    <subcellularLocation>
        <location evidence="8">Cytoplasm</location>
    </subcellularLocation>
</comment>
<comment type="catalytic activity">
    <reaction evidence="8">
        <text>3'-dephospho-CoA + ATP = ADP + CoA + H(+)</text>
        <dbReference type="Rhea" id="RHEA:18245"/>
        <dbReference type="ChEBI" id="CHEBI:15378"/>
        <dbReference type="ChEBI" id="CHEBI:30616"/>
        <dbReference type="ChEBI" id="CHEBI:57287"/>
        <dbReference type="ChEBI" id="CHEBI:57328"/>
        <dbReference type="ChEBI" id="CHEBI:456216"/>
        <dbReference type="EC" id="2.7.1.24"/>
    </reaction>
</comment>
<dbReference type="PANTHER" id="PTHR10695">
    <property type="entry name" value="DEPHOSPHO-COA KINASE-RELATED"/>
    <property type="match status" value="1"/>
</dbReference>
<keyword evidence="7 8" id="KW-0173">Coenzyme A biosynthesis</keyword>
<feature type="binding site" evidence="8">
    <location>
        <begin position="16"/>
        <end position="21"/>
    </location>
    <ligand>
        <name>ATP</name>
        <dbReference type="ChEBI" id="CHEBI:30616"/>
    </ligand>
</feature>
<dbReference type="Gene3D" id="3.40.50.300">
    <property type="entry name" value="P-loop containing nucleotide triphosphate hydrolases"/>
    <property type="match status" value="1"/>
</dbReference>
<dbReference type="SUPFAM" id="SSF52540">
    <property type="entry name" value="P-loop containing nucleoside triphosphate hydrolases"/>
    <property type="match status" value="1"/>
</dbReference>
<proteinExistence type="inferred from homology"/>
<evidence type="ECO:0000313" key="10">
    <source>
        <dbReference type="EMBL" id="EHM01454.1"/>
    </source>
</evidence>
<keyword evidence="4 8" id="KW-0547">Nucleotide-binding</keyword>
<dbReference type="EC" id="2.7.1.24" evidence="8 9"/>
<organism evidence="10 11">
    <name type="scientific">Lentilactobacillus parafarraginis F0439</name>
    <dbReference type="NCBI Taxonomy" id="797515"/>
    <lineage>
        <taxon>Bacteria</taxon>
        <taxon>Bacillati</taxon>
        <taxon>Bacillota</taxon>
        <taxon>Bacilli</taxon>
        <taxon>Lactobacillales</taxon>
        <taxon>Lactobacillaceae</taxon>
        <taxon>Lentilactobacillus</taxon>
    </lineage>
</organism>
<evidence type="ECO:0000256" key="3">
    <source>
        <dbReference type="ARBA" id="ARBA00022679"/>
    </source>
</evidence>
<evidence type="ECO:0000256" key="1">
    <source>
        <dbReference type="ARBA" id="ARBA00009018"/>
    </source>
</evidence>
<dbReference type="Pfam" id="PF01121">
    <property type="entry name" value="CoaE"/>
    <property type="match status" value="1"/>
</dbReference>
<dbReference type="UniPathway" id="UPA00241">
    <property type="reaction ID" value="UER00356"/>
</dbReference>
<evidence type="ECO:0000256" key="8">
    <source>
        <dbReference type="HAMAP-Rule" id="MF_00376"/>
    </source>
</evidence>
<comment type="function">
    <text evidence="8">Catalyzes the phosphorylation of the 3'-hydroxyl group of dephosphocoenzyme A to form coenzyme A.</text>
</comment>
<evidence type="ECO:0000313" key="11">
    <source>
        <dbReference type="Proteomes" id="UP000004625"/>
    </source>
</evidence>
<keyword evidence="11" id="KW-1185">Reference proteome</keyword>
<dbReference type="eggNOG" id="COG0237">
    <property type="taxonomic scope" value="Bacteria"/>
</dbReference>
<dbReference type="GO" id="GO:0015937">
    <property type="term" value="P:coenzyme A biosynthetic process"/>
    <property type="evidence" value="ECO:0007669"/>
    <property type="project" value="UniProtKB-UniRule"/>
</dbReference>
<dbReference type="PANTHER" id="PTHR10695:SF46">
    <property type="entry name" value="BIFUNCTIONAL COENZYME A SYNTHASE-RELATED"/>
    <property type="match status" value="1"/>
</dbReference>
<evidence type="ECO:0000256" key="4">
    <source>
        <dbReference type="ARBA" id="ARBA00022741"/>
    </source>
</evidence>
<dbReference type="PATRIC" id="fig|797515.3.peg.66"/>
<keyword evidence="6 8" id="KW-0067">ATP-binding</keyword>
<comment type="similarity">
    <text evidence="1 8">Belongs to the CoaE family.</text>
</comment>
<sequence length="200" mass="22278">MVIAMSKIIGLTGGIATGKSAVSRYLAAKQIPIIDADKVAHQVQQPGQAGLAAIVRTFGKAVLTSDGSLDRERLGQLVFGHPERLNQLVSVMDPYIRKTILNQLARYHDHKLVVIDAPTLFENGYTYLTAEIMVVYCDPVTQMKRLMKRNHLTIAQASARMKSQWPLQTKCDLADTIIYNSGSLAHTNEQIDKWLENEME</sequence>
<accession>G9ZK31</accession>
<comment type="pathway">
    <text evidence="8">Cofactor biosynthesis; coenzyme A biosynthesis; CoA from (R)-pantothenate: step 5/5.</text>
</comment>
<dbReference type="HAMAP" id="MF_00376">
    <property type="entry name" value="Dephospho_CoA_kinase"/>
    <property type="match status" value="1"/>
</dbReference>
<comment type="caution">
    <text evidence="10">The sequence shown here is derived from an EMBL/GenBank/DDBJ whole genome shotgun (WGS) entry which is preliminary data.</text>
</comment>
<dbReference type="AlphaFoldDB" id="G9ZK31"/>
<evidence type="ECO:0000256" key="9">
    <source>
        <dbReference type="NCBIfam" id="TIGR00152"/>
    </source>
</evidence>
<keyword evidence="2 8" id="KW-0963">Cytoplasm</keyword>